<keyword evidence="2" id="KW-1185">Reference proteome</keyword>
<evidence type="ECO:0000313" key="2">
    <source>
        <dbReference type="Proteomes" id="UP000000536"/>
    </source>
</evidence>
<name>Q5JJ20_THEKO</name>
<dbReference type="Proteomes" id="UP000000536">
    <property type="component" value="Chromosome"/>
</dbReference>
<accession>Q5JJ20</accession>
<dbReference type="eggNOG" id="arCOG07350">
    <property type="taxonomic scope" value="Archaea"/>
</dbReference>
<dbReference type="InParanoid" id="Q5JJ20"/>
<proteinExistence type="predicted"/>
<dbReference type="PATRIC" id="fig|69014.16.peg.1682"/>
<dbReference type="Gene3D" id="3.40.50.300">
    <property type="entry name" value="P-loop containing nucleotide triphosphate hydrolases"/>
    <property type="match status" value="1"/>
</dbReference>
<dbReference type="OrthoDB" id="381422at2157"/>
<dbReference type="HOGENOM" id="CLU_825436_0_0_2"/>
<dbReference type="GeneID" id="78448255"/>
<dbReference type="SUPFAM" id="SSF53795">
    <property type="entry name" value="PEP carboxykinase-like"/>
    <property type="match status" value="1"/>
</dbReference>
<protein>
    <submittedName>
        <fullName evidence="1">Uncharacterized protein</fullName>
    </submittedName>
</protein>
<reference evidence="1 2" key="1">
    <citation type="journal article" date="2005" name="Genome Res.">
        <title>Complete genome sequence of the hyperthermophilic archaeon Thermococcus kodakaraensis KOD1 and comparison with Pyrococcus genomes.</title>
        <authorList>
            <person name="Fukui T."/>
            <person name="Atomi H."/>
            <person name="Kanai T."/>
            <person name="Matsumi R."/>
            <person name="Fujiwara S."/>
            <person name="Imanaka T."/>
        </authorList>
    </citation>
    <scope>NUCLEOTIDE SEQUENCE [LARGE SCALE GENOMIC DNA]</scope>
    <source>
        <strain evidence="2">ATCC BAA-918 / JCM 12380 / KOD1</strain>
    </source>
</reference>
<dbReference type="EMBL" id="AP006878">
    <property type="protein sequence ID" value="BAD85913.1"/>
    <property type="molecule type" value="Genomic_DNA"/>
</dbReference>
<dbReference type="KEGG" id="tko:TK1724"/>
<sequence length="336" mass="39479">MIQKEAIPKLITIETNKEIIPGFSISPFLVDAKDTTEKTPFWFRFQVDSKFHINKHDVVKVFDRFMLLRDGSIYYSNHILPKIMLNLVFRPNTNEIQVNPTYFLLVKEKIGSAYPPGVLLLDYVFVELLVRNFFVLHASGISDNDGAYLFIAPPNTGKTTTVLQFLNNHKNLLYVGEDTVIIDAKRNFVYPTPHTSTFFHHETRFGHIEGLFRVKYKPTGRSLFRGRILDTPQNISSIFLLQKGIDDKIIPLEDVDHRYIMKILLSIQRYEFSWFKNPLLRASSFLLDDWYNLDELLNKEEELLWKLLKRNQVFLVRSSNSFRFYNIIRDHLDIKP</sequence>
<dbReference type="STRING" id="69014.TK1724"/>
<organism evidence="1 2">
    <name type="scientific">Thermococcus kodakarensis (strain ATCC BAA-918 / JCM 12380 / KOD1)</name>
    <name type="common">Pyrococcus kodakaraensis (strain KOD1)</name>
    <dbReference type="NCBI Taxonomy" id="69014"/>
    <lineage>
        <taxon>Archaea</taxon>
        <taxon>Methanobacteriati</taxon>
        <taxon>Methanobacteriota</taxon>
        <taxon>Thermococci</taxon>
        <taxon>Thermococcales</taxon>
        <taxon>Thermococcaceae</taxon>
        <taxon>Thermococcus</taxon>
    </lineage>
</organism>
<dbReference type="InterPro" id="IPR027417">
    <property type="entry name" value="P-loop_NTPase"/>
</dbReference>
<dbReference type="AlphaFoldDB" id="Q5JJ20"/>
<dbReference type="RefSeq" id="WP_011250675.1">
    <property type="nucleotide sequence ID" value="NC_006624.1"/>
</dbReference>
<gene>
    <name evidence="1" type="ordered locus">TK1724</name>
</gene>
<dbReference type="EnsemblBacteria" id="BAD85913">
    <property type="protein sequence ID" value="BAD85913"/>
    <property type="gene ID" value="TK1724"/>
</dbReference>
<evidence type="ECO:0000313" key="1">
    <source>
        <dbReference type="EMBL" id="BAD85913.1"/>
    </source>
</evidence>